<dbReference type="OrthoDB" id="6491850at2759"/>
<sequence>MDATEYPTIKAKVADVADCRGEGITSVTVRTGYSKEAEESRAVNSRPSGNPINIMSDSQEACRNYSEGRNSPTTHHILKRNGHIPPFRLIYTRGHACLPGNGHIHAIARPLTLRAPAEDQPNRDKKESTPLTYTHILRHYRFSRRTLPPPNAQLARQEAAEWRQL</sequence>
<organism evidence="1 2">
    <name type="scientific">Haemaphysalis longicornis</name>
    <name type="common">Bush tick</name>
    <dbReference type="NCBI Taxonomy" id="44386"/>
    <lineage>
        <taxon>Eukaryota</taxon>
        <taxon>Metazoa</taxon>
        <taxon>Ecdysozoa</taxon>
        <taxon>Arthropoda</taxon>
        <taxon>Chelicerata</taxon>
        <taxon>Arachnida</taxon>
        <taxon>Acari</taxon>
        <taxon>Parasitiformes</taxon>
        <taxon>Ixodida</taxon>
        <taxon>Ixodoidea</taxon>
        <taxon>Ixodidae</taxon>
        <taxon>Haemaphysalinae</taxon>
        <taxon>Haemaphysalis</taxon>
    </lineage>
</organism>
<reference evidence="1 2" key="1">
    <citation type="journal article" date="2020" name="Cell">
        <title>Large-Scale Comparative Analyses of Tick Genomes Elucidate Their Genetic Diversity and Vector Capacities.</title>
        <authorList>
            <consortium name="Tick Genome and Microbiome Consortium (TIGMIC)"/>
            <person name="Jia N."/>
            <person name="Wang J."/>
            <person name="Shi W."/>
            <person name="Du L."/>
            <person name="Sun Y."/>
            <person name="Zhan W."/>
            <person name="Jiang J.F."/>
            <person name="Wang Q."/>
            <person name="Zhang B."/>
            <person name="Ji P."/>
            <person name="Bell-Sakyi L."/>
            <person name="Cui X.M."/>
            <person name="Yuan T.T."/>
            <person name="Jiang B.G."/>
            <person name="Yang W.F."/>
            <person name="Lam T.T."/>
            <person name="Chang Q.C."/>
            <person name="Ding S.J."/>
            <person name="Wang X.J."/>
            <person name="Zhu J.G."/>
            <person name="Ruan X.D."/>
            <person name="Zhao L."/>
            <person name="Wei J.T."/>
            <person name="Ye R.Z."/>
            <person name="Que T.C."/>
            <person name="Du C.H."/>
            <person name="Zhou Y.H."/>
            <person name="Cheng J.X."/>
            <person name="Dai P.F."/>
            <person name="Guo W.B."/>
            <person name="Han X.H."/>
            <person name="Huang E.J."/>
            <person name="Li L.F."/>
            <person name="Wei W."/>
            <person name="Gao Y.C."/>
            <person name="Liu J.Z."/>
            <person name="Shao H.Z."/>
            <person name="Wang X."/>
            <person name="Wang C.C."/>
            <person name="Yang T.C."/>
            <person name="Huo Q.B."/>
            <person name="Li W."/>
            <person name="Chen H.Y."/>
            <person name="Chen S.E."/>
            <person name="Zhou L.G."/>
            <person name="Ni X.B."/>
            <person name="Tian J.H."/>
            <person name="Sheng Y."/>
            <person name="Liu T."/>
            <person name="Pan Y.S."/>
            <person name="Xia L.Y."/>
            <person name="Li J."/>
            <person name="Zhao F."/>
            <person name="Cao W.C."/>
        </authorList>
    </citation>
    <scope>NUCLEOTIDE SEQUENCE [LARGE SCALE GENOMIC DNA]</scope>
    <source>
        <strain evidence="1">HaeL-2018</strain>
    </source>
</reference>
<dbReference type="VEuPathDB" id="VectorBase:HLOH_044476"/>
<evidence type="ECO:0000313" key="2">
    <source>
        <dbReference type="Proteomes" id="UP000821853"/>
    </source>
</evidence>
<gene>
    <name evidence="1" type="ORF">HPB48_013145</name>
</gene>
<dbReference type="EMBL" id="JABSTR010000006">
    <property type="protein sequence ID" value="KAH9374351.1"/>
    <property type="molecule type" value="Genomic_DNA"/>
</dbReference>
<proteinExistence type="predicted"/>
<protein>
    <submittedName>
        <fullName evidence="1">Uncharacterized protein</fullName>
    </submittedName>
</protein>
<comment type="caution">
    <text evidence="1">The sequence shown here is derived from an EMBL/GenBank/DDBJ whole genome shotgun (WGS) entry which is preliminary data.</text>
</comment>
<dbReference type="Proteomes" id="UP000821853">
    <property type="component" value="Chromosome 4"/>
</dbReference>
<keyword evidence="2" id="KW-1185">Reference proteome</keyword>
<name>A0A9J6GIA8_HAELO</name>
<accession>A0A9J6GIA8</accession>
<dbReference type="AlphaFoldDB" id="A0A9J6GIA8"/>
<evidence type="ECO:0000313" key="1">
    <source>
        <dbReference type="EMBL" id="KAH9374351.1"/>
    </source>
</evidence>